<evidence type="ECO:0000313" key="8">
    <source>
        <dbReference type="Proteomes" id="UP000811545"/>
    </source>
</evidence>
<dbReference type="Gene3D" id="3.90.220.20">
    <property type="entry name" value="DNA methylase specificity domains"/>
    <property type="match status" value="2"/>
</dbReference>
<sequence length="422" mass="47482">MDGLNPGNESNELVMNDAKNKTMKTQSDINNSKLPEGWRWVRLGEVCELIMGQSPPGSTYVDKPEGLPFFQGKADFREYFPNVRVWCTQPIKIAEEGDILISVRAPVGPVNMNNLKCCIGRGLAAIRCKDDTINWFIFWYLQSIETQITSLGSGSTFGAITRDGLTRLQIPLPPIEEQKRIASKLQELMQDIERARTVVEKQLEAVKALPSAYLREVFESEEAKKWERKRLGEVCEVFSGSSAPQEKKYFENGKYPFVRVQDLGRYGKTDNLKDTKDHVNDIAIKELKLKSAKKGTILFPKSGAAITTNNRAILGTDAFIVSHLTAVKPKEGIADTLFIYYWLCLTDMIQYMENPGYPSLKLSIISKITIPLPPLEVQQHIAPELKEKMAQVENLESAIRNQQSALDALPQAILRKAFKGEI</sequence>
<dbReference type="EMBL" id="QLTW01000100">
    <property type="protein sequence ID" value="MBT9145485.1"/>
    <property type="molecule type" value="Genomic_DNA"/>
</dbReference>
<accession>A0A9E2F6M1</accession>
<keyword evidence="3" id="KW-0238">DNA-binding</keyword>
<dbReference type="PANTHER" id="PTHR43140:SF1">
    <property type="entry name" value="TYPE I RESTRICTION ENZYME ECOKI SPECIFICITY SUBUNIT"/>
    <property type="match status" value="1"/>
</dbReference>
<evidence type="ECO:0000256" key="4">
    <source>
        <dbReference type="ARBA" id="ARBA00038652"/>
    </source>
</evidence>
<evidence type="ECO:0000259" key="6">
    <source>
        <dbReference type="Pfam" id="PF01420"/>
    </source>
</evidence>
<dbReference type="Pfam" id="PF01420">
    <property type="entry name" value="Methylase_S"/>
    <property type="match status" value="2"/>
</dbReference>
<dbReference type="SUPFAM" id="SSF116734">
    <property type="entry name" value="DNA methylase specificity domain"/>
    <property type="match status" value="2"/>
</dbReference>
<dbReference type="InterPro" id="IPR051212">
    <property type="entry name" value="Type-I_RE_S_subunit"/>
</dbReference>
<evidence type="ECO:0000256" key="2">
    <source>
        <dbReference type="ARBA" id="ARBA00022747"/>
    </source>
</evidence>
<gene>
    <name evidence="7" type="primary">hsdS</name>
    <name evidence="7" type="ORF">DDT42_01356</name>
</gene>
<name>A0A9E2F6M1_PSYF1</name>
<dbReference type="InterPro" id="IPR044946">
    <property type="entry name" value="Restrct_endonuc_typeI_TRD_sf"/>
</dbReference>
<feature type="domain" description="Type I restriction modification DNA specificity" evidence="6">
    <location>
        <begin position="35"/>
        <end position="196"/>
    </location>
</feature>
<feature type="domain" description="Type I restriction modification DNA specificity" evidence="6">
    <location>
        <begin position="224"/>
        <end position="390"/>
    </location>
</feature>
<organism evidence="7 8">
    <name type="scientific">Psychracetigena formicireducens</name>
    <dbReference type="NCBI Taxonomy" id="2986056"/>
    <lineage>
        <taxon>Bacteria</taxon>
        <taxon>Bacillati</taxon>
        <taxon>Candidatus Lithacetigenota</taxon>
        <taxon>Candidatus Psychracetigena</taxon>
    </lineage>
</organism>
<dbReference type="InterPro" id="IPR000055">
    <property type="entry name" value="Restrct_endonuc_typeI_TRD"/>
</dbReference>
<keyword evidence="5" id="KW-0175">Coiled coil</keyword>
<evidence type="ECO:0000313" key="7">
    <source>
        <dbReference type="EMBL" id="MBT9145485.1"/>
    </source>
</evidence>
<dbReference type="Proteomes" id="UP000811545">
    <property type="component" value="Unassembled WGS sequence"/>
</dbReference>
<dbReference type="AlphaFoldDB" id="A0A9E2F6M1"/>
<protein>
    <submittedName>
        <fullName evidence="7">Type-1 restriction enzyme EcoKI specificity protein</fullName>
    </submittedName>
</protein>
<comment type="similarity">
    <text evidence="1">Belongs to the type-I restriction system S methylase family.</text>
</comment>
<dbReference type="GO" id="GO:0009307">
    <property type="term" value="P:DNA restriction-modification system"/>
    <property type="evidence" value="ECO:0007669"/>
    <property type="project" value="UniProtKB-KW"/>
</dbReference>
<dbReference type="GO" id="GO:0003677">
    <property type="term" value="F:DNA binding"/>
    <property type="evidence" value="ECO:0007669"/>
    <property type="project" value="UniProtKB-KW"/>
</dbReference>
<feature type="coiled-coil region" evidence="5">
    <location>
        <begin position="175"/>
        <end position="209"/>
    </location>
</feature>
<dbReference type="PANTHER" id="PTHR43140">
    <property type="entry name" value="TYPE-1 RESTRICTION ENZYME ECOKI SPECIFICITY PROTEIN"/>
    <property type="match status" value="1"/>
</dbReference>
<comment type="subunit">
    <text evidence="4">The methyltransferase is composed of M and S polypeptides.</text>
</comment>
<proteinExistence type="inferred from homology"/>
<keyword evidence="2" id="KW-0680">Restriction system</keyword>
<comment type="caution">
    <text evidence="7">The sequence shown here is derived from an EMBL/GenBank/DDBJ whole genome shotgun (WGS) entry which is preliminary data.</text>
</comment>
<reference evidence="7 8" key="1">
    <citation type="journal article" date="2021" name="bioRxiv">
        <title>Unique metabolic strategies in Hadean analogues reveal hints for primordial physiology.</title>
        <authorList>
            <person name="Nobu M.K."/>
            <person name="Nakai R."/>
            <person name="Tamazawa S."/>
            <person name="Mori H."/>
            <person name="Toyoda A."/>
            <person name="Ijiri A."/>
            <person name="Suzuki S."/>
            <person name="Kurokawa K."/>
            <person name="Kamagata Y."/>
            <person name="Tamaki H."/>
        </authorList>
    </citation>
    <scope>NUCLEOTIDE SEQUENCE [LARGE SCALE GENOMIC DNA]</scope>
    <source>
        <strain evidence="7">BS525</strain>
    </source>
</reference>
<dbReference type="CDD" id="cd17245">
    <property type="entry name" value="RMtype1_S_TteMORF1547P-TRD2-CR2_Aco12261I-TRD1-CR1_like"/>
    <property type="match status" value="1"/>
</dbReference>
<evidence type="ECO:0000256" key="1">
    <source>
        <dbReference type="ARBA" id="ARBA00010923"/>
    </source>
</evidence>
<evidence type="ECO:0000256" key="5">
    <source>
        <dbReference type="SAM" id="Coils"/>
    </source>
</evidence>
<evidence type="ECO:0000256" key="3">
    <source>
        <dbReference type="ARBA" id="ARBA00023125"/>
    </source>
</evidence>